<protein>
    <submittedName>
        <fullName evidence="4">TetR family transcriptional regulator</fullName>
    </submittedName>
</protein>
<dbReference type="PROSITE" id="PS50977">
    <property type="entry name" value="HTH_TETR_2"/>
    <property type="match status" value="1"/>
</dbReference>
<evidence type="ECO:0000259" key="3">
    <source>
        <dbReference type="PROSITE" id="PS50977"/>
    </source>
</evidence>
<accession>A0A4V2ERX4</accession>
<organism evidence="4 5">
    <name type="scientific">Herbihabitans rhizosphaerae</name>
    <dbReference type="NCBI Taxonomy" id="1872711"/>
    <lineage>
        <taxon>Bacteria</taxon>
        <taxon>Bacillati</taxon>
        <taxon>Actinomycetota</taxon>
        <taxon>Actinomycetes</taxon>
        <taxon>Pseudonocardiales</taxon>
        <taxon>Pseudonocardiaceae</taxon>
        <taxon>Herbihabitans</taxon>
    </lineage>
</organism>
<dbReference type="SUPFAM" id="SSF46689">
    <property type="entry name" value="Homeodomain-like"/>
    <property type="match status" value="1"/>
</dbReference>
<comment type="caution">
    <text evidence="4">The sequence shown here is derived from an EMBL/GenBank/DDBJ whole genome shotgun (WGS) entry which is preliminary data.</text>
</comment>
<evidence type="ECO:0000256" key="2">
    <source>
        <dbReference type="PROSITE-ProRule" id="PRU00335"/>
    </source>
</evidence>
<dbReference type="GO" id="GO:0003700">
    <property type="term" value="F:DNA-binding transcription factor activity"/>
    <property type="evidence" value="ECO:0007669"/>
    <property type="project" value="TreeGrafter"/>
</dbReference>
<feature type="DNA-binding region" description="H-T-H motif" evidence="2">
    <location>
        <begin position="56"/>
        <end position="75"/>
    </location>
</feature>
<dbReference type="Proteomes" id="UP000294257">
    <property type="component" value="Unassembled WGS sequence"/>
</dbReference>
<dbReference type="PRINTS" id="PR00455">
    <property type="entry name" value="HTHTETR"/>
</dbReference>
<evidence type="ECO:0000313" key="5">
    <source>
        <dbReference type="Proteomes" id="UP000294257"/>
    </source>
</evidence>
<dbReference type="Gene3D" id="1.10.357.10">
    <property type="entry name" value="Tetracycline Repressor, domain 2"/>
    <property type="match status" value="1"/>
</dbReference>
<reference evidence="4 5" key="1">
    <citation type="submission" date="2019-02" db="EMBL/GenBank/DDBJ databases">
        <title>Genomic Encyclopedia of Type Strains, Phase IV (KMG-IV): sequencing the most valuable type-strain genomes for metagenomic binning, comparative biology and taxonomic classification.</title>
        <authorList>
            <person name="Goeker M."/>
        </authorList>
    </citation>
    <scope>NUCLEOTIDE SEQUENCE [LARGE SCALE GENOMIC DNA]</scope>
    <source>
        <strain evidence="4 5">DSM 101727</strain>
    </source>
</reference>
<evidence type="ECO:0000313" key="4">
    <source>
        <dbReference type="EMBL" id="RZS34377.1"/>
    </source>
</evidence>
<dbReference type="InterPro" id="IPR009057">
    <property type="entry name" value="Homeodomain-like_sf"/>
</dbReference>
<dbReference type="InterPro" id="IPR001647">
    <property type="entry name" value="HTH_TetR"/>
</dbReference>
<dbReference type="PANTHER" id="PTHR30055:SF187">
    <property type="entry name" value="TRANSCRIPTIONAL REGULATORY PROTEIN"/>
    <property type="match status" value="1"/>
</dbReference>
<dbReference type="InterPro" id="IPR050109">
    <property type="entry name" value="HTH-type_TetR-like_transc_reg"/>
</dbReference>
<proteinExistence type="predicted"/>
<dbReference type="Pfam" id="PF00440">
    <property type="entry name" value="TetR_N"/>
    <property type="match status" value="1"/>
</dbReference>
<evidence type="ECO:0000256" key="1">
    <source>
        <dbReference type="ARBA" id="ARBA00023125"/>
    </source>
</evidence>
<dbReference type="PANTHER" id="PTHR30055">
    <property type="entry name" value="HTH-TYPE TRANSCRIPTIONAL REGULATOR RUTR"/>
    <property type="match status" value="1"/>
</dbReference>
<keyword evidence="5" id="KW-1185">Reference proteome</keyword>
<sequence length="231" mass="25557">MGERRILTGVEAFAAVGQRLPSRHRLTADEVAASQRARILVAFLEVAAEKGYASVTIGDIVERAGVSRQAFYNLFPTKQACFVAAFRAGAAAALGEINRPLSERPYTDWRSAIRLALEKYLAMLAEQPKATWTLQIECLAAGPEIAAMYHRRIGRIAELYRLTYNHLVRKEHPDRPALPDEAFDLVVGGMSDRIRYCLYTKGAEAITQLAPAFYDTLMALFGEPIDQAPAT</sequence>
<gene>
    <name evidence="4" type="ORF">EV193_109164</name>
</gene>
<feature type="domain" description="HTH tetR-type" evidence="3">
    <location>
        <begin position="33"/>
        <end position="93"/>
    </location>
</feature>
<name>A0A4V2ERX4_9PSEU</name>
<dbReference type="RefSeq" id="WP_165401489.1">
    <property type="nucleotide sequence ID" value="NZ_SGWQ01000009.1"/>
</dbReference>
<dbReference type="EMBL" id="SGWQ01000009">
    <property type="protein sequence ID" value="RZS34377.1"/>
    <property type="molecule type" value="Genomic_DNA"/>
</dbReference>
<dbReference type="AlphaFoldDB" id="A0A4V2ERX4"/>
<dbReference type="GO" id="GO:0000976">
    <property type="term" value="F:transcription cis-regulatory region binding"/>
    <property type="evidence" value="ECO:0007669"/>
    <property type="project" value="TreeGrafter"/>
</dbReference>
<keyword evidence="1 2" id="KW-0238">DNA-binding</keyword>